<comment type="caution">
    <text evidence="7">The sequence shown here is derived from an EMBL/GenBank/DDBJ whole genome shotgun (WGS) entry which is preliminary data.</text>
</comment>
<dbReference type="PANTHER" id="PTHR13183">
    <property type="entry name" value="AXONEMAL INNER ARM DYNEIN LIGHT CHAIN 28"/>
    <property type="match status" value="1"/>
</dbReference>
<dbReference type="OrthoDB" id="273640at2759"/>
<evidence type="ECO:0000256" key="2">
    <source>
        <dbReference type="ARBA" id="ARBA00023054"/>
    </source>
</evidence>
<dbReference type="EMBL" id="MPUH01000592">
    <property type="protein sequence ID" value="OMJ77124.1"/>
    <property type="molecule type" value="Genomic_DNA"/>
</dbReference>
<keyword evidence="1" id="KW-0243">Dynein</keyword>
<keyword evidence="2 5" id="KW-0175">Coiled coil</keyword>
<dbReference type="Pfam" id="PF10211">
    <property type="entry name" value="Ax_dynein_light"/>
    <property type="match status" value="1"/>
</dbReference>
<accession>A0A1R2BK35</accession>
<feature type="region of interest" description="Disordered" evidence="6">
    <location>
        <begin position="28"/>
        <end position="51"/>
    </location>
</feature>
<dbReference type="InterPro" id="IPR019347">
    <property type="entry name" value="Axonemal_dynein_light_chain"/>
</dbReference>
<name>A0A1R2BK35_9CILI</name>
<dbReference type="PANTHER" id="PTHR13183:SF0">
    <property type="entry name" value="AXONEMAL DYNEIN LIGHT INTERMEDIATE POLYPEPTIDE 1"/>
    <property type="match status" value="1"/>
</dbReference>
<feature type="coiled-coil region" evidence="5">
    <location>
        <begin position="163"/>
        <end position="215"/>
    </location>
</feature>
<comment type="similarity">
    <text evidence="4">Belongs to the inner dynein arm light chain family.</text>
</comment>
<keyword evidence="8" id="KW-1185">Reference proteome</keyword>
<dbReference type="Proteomes" id="UP000187209">
    <property type="component" value="Unassembled WGS sequence"/>
</dbReference>
<evidence type="ECO:0000256" key="1">
    <source>
        <dbReference type="ARBA" id="ARBA00023017"/>
    </source>
</evidence>
<evidence type="ECO:0000256" key="5">
    <source>
        <dbReference type="SAM" id="Coils"/>
    </source>
</evidence>
<gene>
    <name evidence="7" type="ORF">SteCoe_23350</name>
</gene>
<evidence type="ECO:0000313" key="7">
    <source>
        <dbReference type="EMBL" id="OMJ77124.1"/>
    </source>
</evidence>
<feature type="compositionally biased region" description="Basic residues" evidence="6">
    <location>
        <begin position="28"/>
        <end position="38"/>
    </location>
</feature>
<evidence type="ECO:0000256" key="6">
    <source>
        <dbReference type="SAM" id="MobiDB-lite"/>
    </source>
</evidence>
<evidence type="ECO:0000256" key="3">
    <source>
        <dbReference type="ARBA" id="ARBA00023175"/>
    </source>
</evidence>
<reference evidence="7 8" key="1">
    <citation type="submission" date="2016-11" db="EMBL/GenBank/DDBJ databases">
        <title>The macronuclear genome of Stentor coeruleus: a giant cell with tiny introns.</title>
        <authorList>
            <person name="Slabodnick M."/>
            <person name="Ruby J.G."/>
            <person name="Reiff S.B."/>
            <person name="Swart E.C."/>
            <person name="Gosai S."/>
            <person name="Prabakaran S."/>
            <person name="Witkowska E."/>
            <person name="Larue G.E."/>
            <person name="Fisher S."/>
            <person name="Freeman R.M."/>
            <person name="Gunawardena J."/>
            <person name="Chu W."/>
            <person name="Stover N.A."/>
            <person name="Gregory B.D."/>
            <person name="Nowacki M."/>
            <person name="Derisi J."/>
            <person name="Roy S.W."/>
            <person name="Marshall W.F."/>
            <person name="Sood P."/>
        </authorList>
    </citation>
    <scope>NUCLEOTIDE SEQUENCE [LARGE SCALE GENOMIC DNA]</scope>
    <source>
        <strain evidence="7">WM001</strain>
    </source>
</reference>
<evidence type="ECO:0000256" key="4">
    <source>
        <dbReference type="ARBA" id="ARBA00038114"/>
    </source>
</evidence>
<sequence>MEGPPRETLVNYDPPIEVSADFIPLKKKNLGPAGKKKGTLPPMESKPSTEEYLNSILPPREWTQEEKRYIQYVSNQSASRQDVITLKEKLDQKLMERQARDSGICPVREELYSQCFDEIIRHVTIKCAERGLLLMRVRDEIKMTIAAYQTLYQSSVTFGTRKQLQAEEGKAEMQEKKDELEKKKTRLENQKAEMLNKKDALLRKYEEKRAADEAKRKVELDFLEYQGKHLGNFLANLEKTG</sequence>
<evidence type="ECO:0008006" key="9">
    <source>
        <dbReference type="Google" id="ProtNLM"/>
    </source>
</evidence>
<protein>
    <recommendedName>
        <fullName evidence="9">Inner dynein arm light chain, axonemal</fullName>
    </recommendedName>
</protein>
<dbReference type="GO" id="GO:0030286">
    <property type="term" value="C:dynein complex"/>
    <property type="evidence" value="ECO:0007669"/>
    <property type="project" value="UniProtKB-KW"/>
</dbReference>
<keyword evidence="3" id="KW-0505">Motor protein</keyword>
<evidence type="ECO:0000313" key="8">
    <source>
        <dbReference type="Proteomes" id="UP000187209"/>
    </source>
</evidence>
<dbReference type="GO" id="GO:0045504">
    <property type="term" value="F:dynein heavy chain binding"/>
    <property type="evidence" value="ECO:0007669"/>
    <property type="project" value="TreeGrafter"/>
</dbReference>
<proteinExistence type="inferred from homology"/>
<dbReference type="AlphaFoldDB" id="A0A1R2BK35"/>
<dbReference type="GO" id="GO:0005930">
    <property type="term" value="C:axoneme"/>
    <property type="evidence" value="ECO:0007669"/>
    <property type="project" value="TreeGrafter"/>
</dbReference>
<organism evidence="7 8">
    <name type="scientific">Stentor coeruleus</name>
    <dbReference type="NCBI Taxonomy" id="5963"/>
    <lineage>
        <taxon>Eukaryota</taxon>
        <taxon>Sar</taxon>
        <taxon>Alveolata</taxon>
        <taxon>Ciliophora</taxon>
        <taxon>Postciliodesmatophora</taxon>
        <taxon>Heterotrichea</taxon>
        <taxon>Heterotrichida</taxon>
        <taxon>Stentoridae</taxon>
        <taxon>Stentor</taxon>
    </lineage>
</organism>